<name>A0A0B7KGZ1_BIOOC</name>
<dbReference type="Gene3D" id="3.40.50.1820">
    <property type="entry name" value="alpha/beta hydrolase"/>
    <property type="match status" value="1"/>
</dbReference>
<reference evidence="3" key="1">
    <citation type="submission" date="2015-01" db="EMBL/GenBank/DDBJ databases">
        <authorList>
            <person name="Durling Mikael"/>
        </authorList>
    </citation>
    <scope>NUCLEOTIDE SEQUENCE</scope>
</reference>
<dbReference type="InterPro" id="IPR051340">
    <property type="entry name" value="Haloalkane_dehalogenase"/>
</dbReference>
<protein>
    <recommendedName>
        <fullName evidence="2">AB hydrolase-1 domain-containing protein</fullName>
    </recommendedName>
</protein>
<keyword evidence="1" id="KW-0378">Hydrolase</keyword>
<dbReference type="PRINTS" id="PR00412">
    <property type="entry name" value="EPOXHYDRLASE"/>
</dbReference>
<organism evidence="3">
    <name type="scientific">Bionectria ochroleuca</name>
    <name type="common">Gliocladium roseum</name>
    <dbReference type="NCBI Taxonomy" id="29856"/>
    <lineage>
        <taxon>Eukaryota</taxon>
        <taxon>Fungi</taxon>
        <taxon>Dikarya</taxon>
        <taxon>Ascomycota</taxon>
        <taxon>Pezizomycotina</taxon>
        <taxon>Sordariomycetes</taxon>
        <taxon>Hypocreomycetidae</taxon>
        <taxon>Hypocreales</taxon>
        <taxon>Bionectriaceae</taxon>
        <taxon>Clonostachys</taxon>
    </lineage>
</organism>
<evidence type="ECO:0000313" key="3">
    <source>
        <dbReference type="EMBL" id="CEO53986.1"/>
    </source>
</evidence>
<dbReference type="PANTHER" id="PTHR42977:SF3">
    <property type="entry name" value="AB HYDROLASE-1 DOMAIN-CONTAINING PROTEIN"/>
    <property type="match status" value="1"/>
</dbReference>
<sequence>MSHITSYVSSVDAGGSNIFYRYAAPTNGPEGTILLLHGFPSSSHQFRNLIPRLASRGYEVIAPDLPGYGFTTVPDGYNYTFADIAATIELFVSALRLQKIAIYIFDYGAPTGLRYALNNPDNVAAIISQNGNAYVEGFGTKFWAPIRKYWETGSIEDRNALQGALELDSITWQYTNGSPHPEKIQPESYWLDHALVEREGNRDIQLDLLYDYRKNIDLYPAFQEYFRTSEVPVLAIWGKNDEIFIPPGAKAFKKDVKNLELHLIDAGHFAIETNEDYFANEIDDFLRKGDIFG</sequence>
<accession>A0A0B7KGZ1</accession>
<dbReference type="Pfam" id="PF00561">
    <property type="entry name" value="Abhydrolase_1"/>
    <property type="match status" value="1"/>
</dbReference>
<dbReference type="InterPro" id="IPR029058">
    <property type="entry name" value="AB_hydrolase_fold"/>
</dbReference>
<dbReference type="GO" id="GO:0004301">
    <property type="term" value="F:epoxide hydrolase activity"/>
    <property type="evidence" value="ECO:0007669"/>
    <property type="project" value="TreeGrafter"/>
</dbReference>
<evidence type="ECO:0000256" key="1">
    <source>
        <dbReference type="ARBA" id="ARBA00022801"/>
    </source>
</evidence>
<dbReference type="InterPro" id="IPR000073">
    <property type="entry name" value="AB_hydrolase_1"/>
</dbReference>
<dbReference type="SUPFAM" id="SSF53474">
    <property type="entry name" value="alpha/beta-Hydrolases"/>
    <property type="match status" value="1"/>
</dbReference>
<feature type="domain" description="AB hydrolase-1" evidence="2">
    <location>
        <begin position="32"/>
        <end position="274"/>
    </location>
</feature>
<dbReference type="AlphaFoldDB" id="A0A0B7KGZ1"/>
<dbReference type="EMBL" id="CDPU01000039">
    <property type="protein sequence ID" value="CEO53986.1"/>
    <property type="molecule type" value="Genomic_DNA"/>
</dbReference>
<gene>
    <name evidence="3" type="ORF">BN869_000010044_1</name>
</gene>
<dbReference type="PANTHER" id="PTHR42977">
    <property type="entry name" value="HYDROLASE-RELATED"/>
    <property type="match status" value="1"/>
</dbReference>
<dbReference type="InterPro" id="IPR000639">
    <property type="entry name" value="Epox_hydrolase-like"/>
</dbReference>
<proteinExistence type="predicted"/>
<evidence type="ECO:0000259" key="2">
    <source>
        <dbReference type="Pfam" id="PF00561"/>
    </source>
</evidence>